<keyword evidence="2" id="KW-1185">Reference proteome</keyword>
<evidence type="ECO:0000313" key="1">
    <source>
        <dbReference type="EMBL" id="SFL23791.1"/>
    </source>
</evidence>
<dbReference type="RefSeq" id="WP_093892384.1">
    <property type="nucleotide sequence ID" value="NZ_FOQY01000089.1"/>
</dbReference>
<evidence type="ECO:0008006" key="3">
    <source>
        <dbReference type="Google" id="ProtNLM"/>
    </source>
</evidence>
<dbReference type="EMBL" id="FOQY01000089">
    <property type="protein sequence ID" value="SFL23791.1"/>
    <property type="molecule type" value="Genomic_DNA"/>
</dbReference>
<protein>
    <recommendedName>
        <fullName evidence="3">Excreted virulence factor EspC, type VII ESX diderm</fullName>
    </recommendedName>
</protein>
<reference evidence="2" key="1">
    <citation type="submission" date="2016-10" db="EMBL/GenBank/DDBJ databases">
        <authorList>
            <person name="Varghese N."/>
            <person name="Submissions S."/>
        </authorList>
    </citation>
    <scope>NUCLEOTIDE SEQUENCE [LARGE SCALE GENOMIC DNA]</scope>
    <source>
        <strain evidence="2">CGMCC 4.2126</strain>
    </source>
</reference>
<proteinExistence type="predicted"/>
<sequence>MANLDIHFDALDDCRTAAKKIAGKFGDLAETYPAQTTDSSMFGRLTSSSELATLVDGIEKTVDSEMGDVQNKLKGVERALSTVEENLRSVKYPSVNGS</sequence>
<organism evidence="1 2">
    <name type="scientific">Streptosporangium canum</name>
    <dbReference type="NCBI Taxonomy" id="324952"/>
    <lineage>
        <taxon>Bacteria</taxon>
        <taxon>Bacillati</taxon>
        <taxon>Actinomycetota</taxon>
        <taxon>Actinomycetes</taxon>
        <taxon>Streptosporangiales</taxon>
        <taxon>Streptosporangiaceae</taxon>
        <taxon>Streptosporangium</taxon>
    </lineage>
</organism>
<dbReference type="AlphaFoldDB" id="A0A1I4G402"/>
<gene>
    <name evidence="1" type="ORF">SAMN05216275_1892</name>
</gene>
<evidence type="ECO:0000313" key="2">
    <source>
        <dbReference type="Proteomes" id="UP000199111"/>
    </source>
</evidence>
<dbReference type="GeneID" id="96303921"/>
<accession>A0A1I4G402</accession>
<dbReference type="Proteomes" id="UP000199111">
    <property type="component" value="Unassembled WGS sequence"/>
</dbReference>
<name>A0A1I4G402_9ACTN</name>